<evidence type="ECO:0008006" key="4">
    <source>
        <dbReference type="Google" id="ProtNLM"/>
    </source>
</evidence>
<accession>A0AAD1Z8T4</accession>
<evidence type="ECO:0000313" key="3">
    <source>
        <dbReference type="Proteomes" id="UP000834106"/>
    </source>
</evidence>
<keyword evidence="1" id="KW-0472">Membrane</keyword>
<reference evidence="2" key="1">
    <citation type="submission" date="2023-05" db="EMBL/GenBank/DDBJ databases">
        <authorList>
            <person name="Huff M."/>
        </authorList>
    </citation>
    <scope>NUCLEOTIDE SEQUENCE</scope>
</reference>
<evidence type="ECO:0000313" key="2">
    <source>
        <dbReference type="EMBL" id="CAI9765005.1"/>
    </source>
</evidence>
<sequence>MAGLHTSLRPQPPSSAANNHSFIVKLLLLLSILPLSLSLFAFFLQWRGGGVDDPISRWSPDESHKFPGMDSSPLATGGHSSSSHSFDCSMLLGHSNTASFPYYRDWKFKFDSDLKPKICITTSTSAGLEQILPWMFYHKVIGVSTFLLFVEGKAASPAVSKVLESIPGVKVIYRTRELEEQQAKSRIWNETWLSSFFYKPCNYELFVKQSLNMEMAIVMARDAGADWIIHLDTDELLHPAGAREYSLRQLLIDVPGNVDMLFYFESVTVGEPSELALAVFLCLSSWGEEEISEREERELCCYGSGEVVCKERGVGMGPLGYRTQATATH</sequence>
<dbReference type="Proteomes" id="UP000834106">
    <property type="component" value="Chromosome 7"/>
</dbReference>
<feature type="transmembrane region" description="Helical" evidence="1">
    <location>
        <begin position="22"/>
        <end position="44"/>
    </location>
</feature>
<proteinExistence type="predicted"/>
<dbReference type="GO" id="GO:0009737">
    <property type="term" value="P:response to abscisic acid"/>
    <property type="evidence" value="ECO:0007669"/>
    <property type="project" value="InterPro"/>
</dbReference>
<keyword evidence="3" id="KW-1185">Reference proteome</keyword>
<dbReference type="InterPro" id="IPR044224">
    <property type="entry name" value="KOBITO1-like"/>
</dbReference>
<dbReference type="GO" id="GO:0030244">
    <property type="term" value="P:cellulose biosynthetic process"/>
    <property type="evidence" value="ECO:0007669"/>
    <property type="project" value="InterPro"/>
</dbReference>
<dbReference type="AlphaFoldDB" id="A0AAD1Z8T4"/>
<name>A0AAD1Z8T4_9LAMI</name>
<evidence type="ECO:0000256" key="1">
    <source>
        <dbReference type="SAM" id="Phobius"/>
    </source>
</evidence>
<organism evidence="2 3">
    <name type="scientific">Fraxinus pennsylvanica</name>
    <dbReference type="NCBI Taxonomy" id="56036"/>
    <lineage>
        <taxon>Eukaryota</taxon>
        <taxon>Viridiplantae</taxon>
        <taxon>Streptophyta</taxon>
        <taxon>Embryophyta</taxon>
        <taxon>Tracheophyta</taxon>
        <taxon>Spermatophyta</taxon>
        <taxon>Magnoliopsida</taxon>
        <taxon>eudicotyledons</taxon>
        <taxon>Gunneridae</taxon>
        <taxon>Pentapetalae</taxon>
        <taxon>asterids</taxon>
        <taxon>lamiids</taxon>
        <taxon>Lamiales</taxon>
        <taxon>Oleaceae</taxon>
        <taxon>Oleeae</taxon>
        <taxon>Fraxinus</taxon>
    </lineage>
</organism>
<dbReference type="PANTHER" id="PTHR46701:SF7">
    <property type="entry name" value="GLYCOSYLTRANSFERASE-LIKE KOBITO 1"/>
    <property type="match status" value="1"/>
</dbReference>
<dbReference type="PANTHER" id="PTHR46701">
    <property type="entry name" value="GLYCOSYLTRANSFERASE-LIKE KOBITO 1"/>
    <property type="match status" value="1"/>
</dbReference>
<protein>
    <recommendedName>
        <fullName evidence="4">Glycosyltransferase family 92 protein</fullName>
    </recommendedName>
</protein>
<gene>
    <name evidence="2" type="ORF">FPE_LOCUS12435</name>
</gene>
<keyword evidence="1" id="KW-1133">Transmembrane helix</keyword>
<dbReference type="EMBL" id="OU503042">
    <property type="protein sequence ID" value="CAI9765005.1"/>
    <property type="molecule type" value="Genomic_DNA"/>
</dbReference>
<keyword evidence="1" id="KW-0812">Transmembrane</keyword>